<evidence type="ECO:0000256" key="4">
    <source>
        <dbReference type="ARBA" id="ARBA00004752"/>
    </source>
</evidence>
<evidence type="ECO:0000256" key="8">
    <source>
        <dbReference type="ARBA" id="ARBA00022827"/>
    </source>
</evidence>
<dbReference type="EC" id="1.3.1.98" evidence="16"/>
<organism evidence="18 19">
    <name type="scientific">Candidatus Blackburnbacteria bacterium RIFCSPHIGHO2_02_FULL_44_20</name>
    <dbReference type="NCBI Taxonomy" id="1797516"/>
    <lineage>
        <taxon>Bacteria</taxon>
        <taxon>Candidatus Blackburniibacteriota</taxon>
    </lineage>
</organism>
<dbReference type="Pfam" id="PF02873">
    <property type="entry name" value="MurB_C"/>
    <property type="match status" value="1"/>
</dbReference>
<proteinExistence type="inferred from homology"/>
<dbReference type="InterPro" id="IPR006094">
    <property type="entry name" value="Oxid_FAD_bind_N"/>
</dbReference>
<dbReference type="PANTHER" id="PTHR21071:SF4">
    <property type="entry name" value="UDP-N-ACETYLENOLPYRUVOYLGLUCOSAMINE REDUCTASE"/>
    <property type="match status" value="1"/>
</dbReference>
<evidence type="ECO:0000256" key="14">
    <source>
        <dbReference type="ARBA" id="ARBA00023316"/>
    </source>
</evidence>
<dbReference type="Gene3D" id="3.30.43.10">
    <property type="entry name" value="Uridine Diphospho-n-acetylenolpyruvylglucosamine Reductase, domain 2"/>
    <property type="match status" value="1"/>
</dbReference>
<evidence type="ECO:0000256" key="3">
    <source>
        <dbReference type="ARBA" id="ARBA00004496"/>
    </source>
</evidence>
<feature type="active site" description="Proton donor" evidence="16">
    <location>
        <position position="210"/>
    </location>
</feature>
<gene>
    <name evidence="16" type="primary">murB</name>
    <name evidence="18" type="ORF">A3D26_04020</name>
</gene>
<keyword evidence="9 16" id="KW-0521">NADP</keyword>
<comment type="pathway">
    <text evidence="4 16">Cell wall biogenesis; peptidoglycan biosynthesis.</text>
</comment>
<evidence type="ECO:0000256" key="16">
    <source>
        <dbReference type="HAMAP-Rule" id="MF_00037"/>
    </source>
</evidence>
<sequence>MIKLQHNIPLASFTTLGIGGPARYFIEASSEEELKKAVEKAHELKVVYMILAGGSNLLISDEGYDGMVIKLSLQGIERIEEKTRVKPGTRLQELVDYANENGLGGVEKLIGIPGTVGGAVFGNAGAYGQTISDKITRVRIYNGVIDYWLSQKECNFTYRDSGLKAQSGLIILEAEFNFDKVDSRTLQSTSEELLVKRLQKYPPGIKCPGSFFKNLLAQDLPEEFASKIPVDYYGKMPAGYFLDLAGAKGDRIGNTSVASYHANLFINEGNGKAKDFFGLARKWRDKVKEKFGITLEPEVQLIGFKEEL</sequence>
<dbReference type="STRING" id="1797516.A3D26_04020"/>
<dbReference type="InterPro" id="IPR036318">
    <property type="entry name" value="FAD-bd_PCMH-like_sf"/>
</dbReference>
<dbReference type="PANTHER" id="PTHR21071">
    <property type="entry name" value="UDP-N-ACETYLENOLPYRUVOYLGLUCOSAMINE REDUCTASE"/>
    <property type="match status" value="1"/>
</dbReference>
<evidence type="ECO:0000256" key="2">
    <source>
        <dbReference type="ARBA" id="ARBA00003921"/>
    </source>
</evidence>
<dbReference type="Proteomes" id="UP000178319">
    <property type="component" value="Unassembled WGS sequence"/>
</dbReference>
<accession>A0A1G1V5K5</accession>
<dbReference type="InterPro" id="IPR016167">
    <property type="entry name" value="FAD-bd_PCMH_sub1"/>
</dbReference>
<keyword evidence="10 16" id="KW-0133">Cell shape</keyword>
<dbReference type="GO" id="GO:0051301">
    <property type="term" value="P:cell division"/>
    <property type="evidence" value="ECO:0007669"/>
    <property type="project" value="UniProtKB-KW"/>
</dbReference>
<evidence type="ECO:0000256" key="12">
    <source>
        <dbReference type="ARBA" id="ARBA00023002"/>
    </source>
</evidence>
<feature type="active site" evidence="16">
    <location>
        <position position="298"/>
    </location>
</feature>
<dbReference type="SUPFAM" id="SSF56194">
    <property type="entry name" value="Uridine diphospho-N-Acetylenolpyruvylglucosamine reductase, MurB, C-terminal domain"/>
    <property type="match status" value="1"/>
</dbReference>
<dbReference type="PROSITE" id="PS51387">
    <property type="entry name" value="FAD_PCMH"/>
    <property type="match status" value="1"/>
</dbReference>
<feature type="active site" evidence="16">
    <location>
        <position position="159"/>
    </location>
</feature>
<keyword evidence="11 16" id="KW-0573">Peptidoglycan synthesis</keyword>
<dbReference type="InterPro" id="IPR016166">
    <property type="entry name" value="FAD-bd_PCMH"/>
</dbReference>
<keyword evidence="12 16" id="KW-0560">Oxidoreductase</keyword>
<comment type="similarity">
    <text evidence="16">Belongs to the MurB family.</text>
</comment>
<dbReference type="Gene3D" id="3.30.465.10">
    <property type="match status" value="1"/>
</dbReference>
<evidence type="ECO:0000256" key="6">
    <source>
        <dbReference type="ARBA" id="ARBA00022618"/>
    </source>
</evidence>
<evidence type="ECO:0000256" key="13">
    <source>
        <dbReference type="ARBA" id="ARBA00023306"/>
    </source>
</evidence>
<dbReference type="GO" id="GO:0071949">
    <property type="term" value="F:FAD binding"/>
    <property type="evidence" value="ECO:0007669"/>
    <property type="project" value="InterPro"/>
</dbReference>
<reference evidence="18 19" key="1">
    <citation type="journal article" date="2016" name="Nat. Commun.">
        <title>Thousands of microbial genomes shed light on interconnected biogeochemical processes in an aquifer system.</title>
        <authorList>
            <person name="Anantharaman K."/>
            <person name="Brown C.T."/>
            <person name="Hug L.A."/>
            <person name="Sharon I."/>
            <person name="Castelle C.J."/>
            <person name="Probst A.J."/>
            <person name="Thomas B.C."/>
            <person name="Singh A."/>
            <person name="Wilkins M.J."/>
            <person name="Karaoz U."/>
            <person name="Brodie E.L."/>
            <person name="Williams K.H."/>
            <person name="Hubbard S.S."/>
            <person name="Banfield J.F."/>
        </authorList>
    </citation>
    <scope>NUCLEOTIDE SEQUENCE [LARGE SCALE GENOMIC DNA]</scope>
</reference>
<dbReference type="InterPro" id="IPR016169">
    <property type="entry name" value="FAD-bd_PCMH_sub2"/>
</dbReference>
<dbReference type="Gene3D" id="3.90.78.10">
    <property type="entry name" value="UDP-N-acetylenolpyruvoylglucosamine reductase, C-terminal domain"/>
    <property type="match status" value="1"/>
</dbReference>
<comment type="catalytic activity">
    <reaction evidence="15 16">
        <text>UDP-N-acetyl-alpha-D-muramate + NADP(+) = UDP-N-acetyl-3-O-(1-carboxyvinyl)-alpha-D-glucosamine + NADPH + H(+)</text>
        <dbReference type="Rhea" id="RHEA:12248"/>
        <dbReference type="ChEBI" id="CHEBI:15378"/>
        <dbReference type="ChEBI" id="CHEBI:57783"/>
        <dbReference type="ChEBI" id="CHEBI:58349"/>
        <dbReference type="ChEBI" id="CHEBI:68483"/>
        <dbReference type="ChEBI" id="CHEBI:70757"/>
        <dbReference type="EC" id="1.3.1.98"/>
    </reaction>
</comment>
<dbReference type="Pfam" id="PF01565">
    <property type="entry name" value="FAD_binding_4"/>
    <property type="match status" value="1"/>
</dbReference>
<evidence type="ECO:0000313" key="19">
    <source>
        <dbReference type="Proteomes" id="UP000178319"/>
    </source>
</evidence>
<evidence type="ECO:0000256" key="1">
    <source>
        <dbReference type="ARBA" id="ARBA00001974"/>
    </source>
</evidence>
<evidence type="ECO:0000256" key="9">
    <source>
        <dbReference type="ARBA" id="ARBA00022857"/>
    </source>
</evidence>
<dbReference type="InterPro" id="IPR003170">
    <property type="entry name" value="MurB"/>
</dbReference>
<dbReference type="EMBL" id="MHBZ01000032">
    <property type="protein sequence ID" value="OGY10621.1"/>
    <property type="molecule type" value="Genomic_DNA"/>
</dbReference>
<keyword evidence="14 16" id="KW-0961">Cell wall biogenesis/degradation</keyword>
<protein>
    <recommendedName>
        <fullName evidence="16">UDP-N-acetylenolpyruvoylglucosamine reductase</fullName>
        <ecNumber evidence="16">1.3.1.98</ecNumber>
    </recommendedName>
    <alternativeName>
        <fullName evidence="16">UDP-N-acetylmuramate dehydrogenase</fullName>
    </alternativeName>
</protein>
<feature type="domain" description="FAD-binding PCMH-type" evidence="17">
    <location>
        <begin position="17"/>
        <end position="181"/>
    </location>
</feature>
<dbReference type="NCBIfam" id="TIGR00179">
    <property type="entry name" value="murB"/>
    <property type="match status" value="1"/>
</dbReference>
<dbReference type="GO" id="GO:0009252">
    <property type="term" value="P:peptidoglycan biosynthetic process"/>
    <property type="evidence" value="ECO:0007669"/>
    <property type="project" value="UniProtKB-UniRule"/>
</dbReference>
<evidence type="ECO:0000256" key="10">
    <source>
        <dbReference type="ARBA" id="ARBA00022960"/>
    </source>
</evidence>
<dbReference type="UniPathway" id="UPA00219"/>
<keyword evidence="6 16" id="KW-0132">Cell division</keyword>
<dbReference type="InterPro" id="IPR036635">
    <property type="entry name" value="MurB_C_sf"/>
</dbReference>
<dbReference type="HAMAP" id="MF_00037">
    <property type="entry name" value="MurB"/>
    <property type="match status" value="1"/>
</dbReference>
<keyword evidence="5 16" id="KW-0963">Cytoplasm</keyword>
<evidence type="ECO:0000259" key="17">
    <source>
        <dbReference type="PROSITE" id="PS51387"/>
    </source>
</evidence>
<evidence type="ECO:0000256" key="5">
    <source>
        <dbReference type="ARBA" id="ARBA00022490"/>
    </source>
</evidence>
<dbReference type="GO" id="GO:0008360">
    <property type="term" value="P:regulation of cell shape"/>
    <property type="evidence" value="ECO:0007669"/>
    <property type="project" value="UniProtKB-KW"/>
</dbReference>
<dbReference type="SUPFAM" id="SSF56176">
    <property type="entry name" value="FAD-binding/transporter-associated domain-like"/>
    <property type="match status" value="1"/>
</dbReference>
<comment type="cofactor">
    <cofactor evidence="1 16">
        <name>FAD</name>
        <dbReference type="ChEBI" id="CHEBI:57692"/>
    </cofactor>
</comment>
<dbReference type="AlphaFoldDB" id="A0A1G1V5K5"/>
<keyword evidence="7 16" id="KW-0285">Flavoprotein</keyword>
<evidence type="ECO:0000256" key="15">
    <source>
        <dbReference type="ARBA" id="ARBA00048914"/>
    </source>
</evidence>
<keyword evidence="8 16" id="KW-0274">FAD</keyword>
<keyword evidence="13 16" id="KW-0131">Cell cycle</keyword>
<comment type="subcellular location">
    <subcellularLocation>
        <location evidence="3 16">Cytoplasm</location>
    </subcellularLocation>
</comment>
<dbReference type="GO" id="GO:0008762">
    <property type="term" value="F:UDP-N-acetylmuramate dehydrogenase activity"/>
    <property type="evidence" value="ECO:0007669"/>
    <property type="project" value="UniProtKB-UniRule"/>
</dbReference>
<dbReference type="InterPro" id="IPR011601">
    <property type="entry name" value="MurB_C"/>
</dbReference>
<evidence type="ECO:0000256" key="7">
    <source>
        <dbReference type="ARBA" id="ARBA00022630"/>
    </source>
</evidence>
<dbReference type="GO" id="GO:0005829">
    <property type="term" value="C:cytosol"/>
    <property type="evidence" value="ECO:0007669"/>
    <property type="project" value="TreeGrafter"/>
</dbReference>
<name>A0A1G1V5K5_9BACT</name>
<dbReference type="GO" id="GO:0071555">
    <property type="term" value="P:cell wall organization"/>
    <property type="evidence" value="ECO:0007669"/>
    <property type="project" value="UniProtKB-KW"/>
</dbReference>
<evidence type="ECO:0000313" key="18">
    <source>
        <dbReference type="EMBL" id="OGY10621.1"/>
    </source>
</evidence>
<evidence type="ECO:0000256" key="11">
    <source>
        <dbReference type="ARBA" id="ARBA00022984"/>
    </source>
</evidence>
<comment type="caution">
    <text evidence="18">The sequence shown here is derived from an EMBL/GenBank/DDBJ whole genome shotgun (WGS) entry which is preliminary data.</text>
</comment>
<comment type="function">
    <text evidence="2 16">Cell wall formation.</text>
</comment>